<dbReference type="PANTHER" id="PTHR43283">
    <property type="entry name" value="BETA-LACTAMASE-RELATED"/>
    <property type="match status" value="1"/>
</dbReference>
<dbReference type="InterPro" id="IPR012338">
    <property type="entry name" value="Beta-lactam/transpept-like"/>
</dbReference>
<dbReference type="AlphaFoldDB" id="A0A8J3CVM1"/>
<gene>
    <name evidence="3" type="ORF">GCM10008106_05660</name>
</gene>
<feature type="transmembrane region" description="Helical" evidence="1">
    <location>
        <begin position="12"/>
        <end position="33"/>
    </location>
</feature>
<keyword evidence="1" id="KW-0472">Membrane</keyword>
<evidence type="ECO:0000313" key="3">
    <source>
        <dbReference type="EMBL" id="GHB27983.1"/>
    </source>
</evidence>
<reference evidence="3" key="2">
    <citation type="submission" date="2020-09" db="EMBL/GenBank/DDBJ databases">
        <authorList>
            <person name="Sun Q."/>
            <person name="Kim S."/>
        </authorList>
    </citation>
    <scope>NUCLEOTIDE SEQUENCE</scope>
    <source>
        <strain evidence="3">KCTC 23224</strain>
    </source>
</reference>
<dbReference type="InterPro" id="IPR050789">
    <property type="entry name" value="Diverse_Enzym_Activities"/>
</dbReference>
<dbReference type="EMBL" id="BMYF01000003">
    <property type="protein sequence ID" value="GHB27983.1"/>
    <property type="molecule type" value="Genomic_DNA"/>
</dbReference>
<evidence type="ECO:0000313" key="4">
    <source>
        <dbReference type="Proteomes" id="UP000642809"/>
    </source>
</evidence>
<proteinExistence type="predicted"/>
<dbReference type="InterPro" id="IPR001466">
    <property type="entry name" value="Beta-lactam-related"/>
</dbReference>
<feature type="domain" description="Beta-lactamase-related" evidence="2">
    <location>
        <begin position="89"/>
        <end position="357"/>
    </location>
</feature>
<organism evidence="3 4">
    <name type="scientific">Mongoliitalea lutea</name>
    <dbReference type="NCBI Taxonomy" id="849756"/>
    <lineage>
        <taxon>Bacteria</taxon>
        <taxon>Pseudomonadati</taxon>
        <taxon>Bacteroidota</taxon>
        <taxon>Cytophagia</taxon>
        <taxon>Cytophagales</taxon>
        <taxon>Cyclobacteriaceae</taxon>
        <taxon>Mongoliitalea</taxon>
    </lineage>
</organism>
<comment type="caution">
    <text evidence="3">The sequence shown here is derived from an EMBL/GenBank/DDBJ whole genome shotgun (WGS) entry which is preliminary data.</text>
</comment>
<protein>
    <submittedName>
        <fullName evidence="3">Serine hydrolase</fullName>
    </submittedName>
</protein>
<dbReference type="Proteomes" id="UP000642809">
    <property type="component" value="Unassembled WGS sequence"/>
</dbReference>
<evidence type="ECO:0000256" key="1">
    <source>
        <dbReference type="SAM" id="Phobius"/>
    </source>
</evidence>
<evidence type="ECO:0000259" key="2">
    <source>
        <dbReference type="Pfam" id="PF00144"/>
    </source>
</evidence>
<keyword evidence="1" id="KW-0812">Transmembrane</keyword>
<keyword evidence="1" id="KW-1133">Transmembrane helix</keyword>
<keyword evidence="3" id="KW-0378">Hydrolase</keyword>
<dbReference type="Gene3D" id="3.40.710.10">
    <property type="entry name" value="DD-peptidase/beta-lactamase superfamily"/>
    <property type="match status" value="1"/>
</dbReference>
<reference evidence="3" key="1">
    <citation type="journal article" date="2014" name="Int. J. Syst. Evol. Microbiol.">
        <title>Complete genome sequence of Corynebacterium casei LMG S-19264T (=DSM 44701T), isolated from a smear-ripened cheese.</title>
        <authorList>
            <consortium name="US DOE Joint Genome Institute (JGI-PGF)"/>
            <person name="Walter F."/>
            <person name="Albersmeier A."/>
            <person name="Kalinowski J."/>
            <person name="Ruckert C."/>
        </authorList>
    </citation>
    <scope>NUCLEOTIDE SEQUENCE</scope>
    <source>
        <strain evidence="3">KCTC 23224</strain>
    </source>
</reference>
<accession>A0A8J3CVM1</accession>
<sequence>MSPYQEAFTPKLAFQVSSIMSYILVIVLAYYSFGCVQEDDRIPPTADSALYFPPINSEEWESISMDKLGWNTSELSKLLTFLEEKNTRAFIVLKDGKIVIEEYFGENILGTSSFGRNTRWYWASAGKTLTATLVGIAQQEGLLSISKPTSDYLGKGWTSLPLGKEAMITVKNQLTMTTGLEYIIPDLNCTTPSCLRYRTDAGQQWFYHNAPYTLLKEVIERATGMDYNEYTNRKISSLIGMNGQWVSQGNTNVFWSTGRDMARFGLLMLNKGKWHTTEVLRDEEYYKEMVTSSQRLNPSYGYLWWLNGKASIIFPGLPLSYNLPLSKNAPSDLFAGIGKNGQFVEIIPSKNLVVIRMGEAPDDSLVPITFHDDMWEKIKLLINE</sequence>
<dbReference type="PANTHER" id="PTHR43283:SF7">
    <property type="entry name" value="BETA-LACTAMASE-RELATED DOMAIN-CONTAINING PROTEIN"/>
    <property type="match status" value="1"/>
</dbReference>
<dbReference type="Pfam" id="PF00144">
    <property type="entry name" value="Beta-lactamase"/>
    <property type="match status" value="1"/>
</dbReference>
<dbReference type="SUPFAM" id="SSF56601">
    <property type="entry name" value="beta-lactamase/transpeptidase-like"/>
    <property type="match status" value="1"/>
</dbReference>
<dbReference type="GO" id="GO:0016787">
    <property type="term" value="F:hydrolase activity"/>
    <property type="evidence" value="ECO:0007669"/>
    <property type="project" value="UniProtKB-KW"/>
</dbReference>
<name>A0A8J3CVM1_9BACT</name>
<keyword evidence="4" id="KW-1185">Reference proteome</keyword>